<keyword evidence="1" id="KW-0812">Transmembrane</keyword>
<comment type="caution">
    <text evidence="2">The sequence shown here is derived from an EMBL/GenBank/DDBJ whole genome shotgun (WGS) entry which is preliminary data.</text>
</comment>
<feature type="transmembrane region" description="Helical" evidence="1">
    <location>
        <begin position="6"/>
        <end position="23"/>
    </location>
</feature>
<keyword evidence="1" id="KW-1133">Transmembrane helix</keyword>
<dbReference type="GeneID" id="82846854"/>
<keyword evidence="1" id="KW-0472">Membrane</keyword>
<organism evidence="2 3">
    <name type="scientific">Lactobacillus hominis DSM 23910 = CRBIP 24.179</name>
    <dbReference type="NCBI Taxonomy" id="1423758"/>
    <lineage>
        <taxon>Bacteria</taxon>
        <taxon>Bacillati</taxon>
        <taxon>Bacillota</taxon>
        <taxon>Bacilli</taxon>
        <taxon>Lactobacillales</taxon>
        <taxon>Lactobacillaceae</taxon>
        <taxon>Lactobacillus</taxon>
    </lineage>
</organism>
<dbReference type="OrthoDB" id="3169575at2"/>
<evidence type="ECO:0000313" key="2">
    <source>
        <dbReference type="EMBL" id="CCI81608.1"/>
    </source>
</evidence>
<evidence type="ECO:0000256" key="1">
    <source>
        <dbReference type="SAM" id="Phobius"/>
    </source>
</evidence>
<evidence type="ECO:0000313" key="3">
    <source>
        <dbReference type="Proteomes" id="UP000009320"/>
    </source>
</evidence>
<dbReference type="RefSeq" id="WP_008470428.1">
    <property type="nucleotide sequence ID" value="NZ_AYZP01000001.1"/>
</dbReference>
<name>I7IVK6_9LACO</name>
<dbReference type="Proteomes" id="UP000009320">
    <property type="component" value="Unassembled WGS sequence"/>
</dbReference>
<dbReference type="eggNOG" id="ENOG502Z7PD">
    <property type="taxonomic scope" value="Bacteria"/>
</dbReference>
<gene>
    <name evidence="2" type="ORF">BN55_09380</name>
</gene>
<dbReference type="AlphaFoldDB" id="I7IVK6"/>
<dbReference type="EMBL" id="CAKE01000004">
    <property type="protein sequence ID" value="CCI81608.1"/>
    <property type="molecule type" value="Genomic_DNA"/>
</dbReference>
<accession>I7IVK6</accession>
<dbReference type="STRING" id="1423758.FC41_GL000033"/>
<feature type="transmembrane region" description="Helical" evidence="1">
    <location>
        <begin position="60"/>
        <end position="78"/>
    </location>
</feature>
<reference evidence="2 3" key="1">
    <citation type="submission" date="2012-06" db="EMBL/GenBank/DDBJ databases">
        <title>Draft Genome Sequence of Lactobacillus hominis Strain CRBIP 24.179T, isolated from human intestine.</title>
        <authorList>
            <person name="Cousin S."/>
            <person name="Ma L."/>
            <person name="Bizet C."/>
            <person name="Loux V."/>
            <person name="Bouchier C."/>
            <person name="Clermont D."/>
            <person name="Creno S."/>
        </authorList>
    </citation>
    <scope>NUCLEOTIDE SEQUENCE [LARGE SCALE GENOMIC DNA]</scope>
    <source>
        <strain evidence="3">CRBIP 24.179T</strain>
    </source>
</reference>
<keyword evidence="3" id="KW-1185">Reference proteome</keyword>
<sequence length="568" mass="63747">MLEVYYWYLLVPCLAMVVLGLTTKKWERSIWSFIGPALLAAFNTYFLLPSKNLLSIIGGNFFYTLIFGIIYWIIYTVSDDSYNDSDDHKAIIFLCSVVPVVLCFLIWIGGALHSSMSVRPTYDSISKEYSKSTEAPTFKRGETPIALSPVTVLNRVRKSASDIPHSQYYSVSKNVQAQYYKGKPVYVIPIEYNGFFEMRNAKTIPGYFIIDATKQNATPKFVKQPYKYATSAYFNRDASRQIYRKANSWLSLGAPQLEINDNGKPYWVQTVYKSEFLSHRVNFEKLHVAVLDAQTGDVKIYSLKGMPKFIDEGITTETADLINRDFGKYKHGFWNAHFGKTDVIKPTGNGVEDGVTSIFNRDGSISYFTDFTTDKTGSDSAMGYSMINARTGKLTYYKASNLMDSDGAIHNANQDYKAQQWKANMPVLYNINGNPTWVMTILDSTHAIRGYYYLNASDQSIYAQGTTPISALDDYRQALVNNGGVNSNTAKASFKRVTGVVDRVAIVSSKNKAMFTLKGSNTIYTVNTNDYDFANLIRPGDQLSFKASVINGKSIGNISSLENKTLKN</sequence>
<feature type="transmembrane region" description="Helical" evidence="1">
    <location>
        <begin position="30"/>
        <end position="48"/>
    </location>
</feature>
<feature type="transmembrane region" description="Helical" evidence="1">
    <location>
        <begin position="90"/>
        <end position="112"/>
    </location>
</feature>
<protein>
    <submittedName>
        <fullName evidence="2">Uncharacterized protein</fullName>
    </submittedName>
</protein>
<proteinExistence type="predicted"/>